<dbReference type="SMART" id="SM00387">
    <property type="entry name" value="HATPase_c"/>
    <property type="match status" value="1"/>
</dbReference>
<dbReference type="Pfam" id="PF00989">
    <property type="entry name" value="PAS"/>
    <property type="match status" value="1"/>
</dbReference>
<geneLocation type="plasmid" evidence="10 11">
    <name>pHLAC01</name>
</geneLocation>
<dbReference type="InterPro" id="IPR003594">
    <property type="entry name" value="HATPase_dom"/>
</dbReference>
<reference evidence="10 11" key="1">
    <citation type="journal article" date="2016" name="Stand. Genomic Sci.">
        <title>Complete genome sequence of the Antarctic Halorubrum lacusprofundi type strain ACAM 34.</title>
        <authorList>
            <person name="Anderson I.J."/>
            <person name="DasSarma P."/>
            <person name="Lucas S."/>
            <person name="Copeland A."/>
            <person name="Lapidus A."/>
            <person name="Del Rio T.G."/>
            <person name="Tice H."/>
            <person name="Dalin E."/>
            <person name="Bruce D.C."/>
            <person name="Goodwin L."/>
            <person name="Pitluck S."/>
            <person name="Sims D."/>
            <person name="Brettin T.S."/>
            <person name="Detter J.C."/>
            <person name="Han C.S."/>
            <person name="Larimer F."/>
            <person name="Hauser L."/>
            <person name="Land M."/>
            <person name="Ivanova N."/>
            <person name="Richardson P."/>
            <person name="Cavicchioli R."/>
            <person name="DasSarma S."/>
            <person name="Woese C.R."/>
            <person name="Kyrpides N.C."/>
        </authorList>
    </citation>
    <scope>NUCLEOTIDE SEQUENCE [LARGE SCALE GENOMIC DNA]</scope>
    <source>
        <strain evidence="11">ATCC 49239 / DSM 5036 / JCM 8891 / ACAM 34</strain>
    </source>
</reference>
<gene>
    <name evidence="10" type="ordered locus">Hlac_3605</name>
</gene>
<evidence type="ECO:0000256" key="5">
    <source>
        <dbReference type="ARBA" id="ARBA00022840"/>
    </source>
</evidence>
<dbReference type="PANTHER" id="PTHR43065">
    <property type="entry name" value="SENSOR HISTIDINE KINASE"/>
    <property type="match status" value="1"/>
</dbReference>
<dbReference type="GO" id="GO:0000155">
    <property type="term" value="F:phosphorelay sensor kinase activity"/>
    <property type="evidence" value="ECO:0007669"/>
    <property type="project" value="InterPro"/>
</dbReference>
<evidence type="ECO:0000256" key="7">
    <source>
        <dbReference type="SAM" id="Coils"/>
    </source>
</evidence>
<evidence type="ECO:0000256" key="2">
    <source>
        <dbReference type="ARBA" id="ARBA00022679"/>
    </source>
</evidence>
<dbReference type="InterPro" id="IPR004358">
    <property type="entry name" value="Sig_transdc_His_kin-like_C"/>
</dbReference>
<evidence type="ECO:0000259" key="8">
    <source>
        <dbReference type="PROSITE" id="PS50109"/>
    </source>
</evidence>
<evidence type="ECO:0000256" key="1">
    <source>
        <dbReference type="ARBA" id="ARBA00022553"/>
    </source>
</evidence>
<evidence type="ECO:0000256" key="6">
    <source>
        <dbReference type="ARBA" id="ARBA00023012"/>
    </source>
</evidence>
<organism evidence="10 11">
    <name type="scientific">Halorubrum lacusprofundi (strain ATCC 49239 / DSM 5036 / JCM 8891 / ACAM 34)</name>
    <dbReference type="NCBI Taxonomy" id="416348"/>
    <lineage>
        <taxon>Archaea</taxon>
        <taxon>Methanobacteriati</taxon>
        <taxon>Methanobacteriota</taxon>
        <taxon>Stenosarchaea group</taxon>
        <taxon>Halobacteria</taxon>
        <taxon>Halobacteriales</taxon>
        <taxon>Haloferacaceae</taxon>
        <taxon>Halorubrum</taxon>
    </lineage>
</organism>
<dbReference type="PROSITE" id="PS50109">
    <property type="entry name" value="HIS_KIN"/>
    <property type="match status" value="1"/>
</dbReference>
<accession>B9LXC0</accession>
<keyword evidence="6" id="KW-0902">Two-component regulatory system</keyword>
<dbReference type="Pfam" id="PF02518">
    <property type="entry name" value="HATPase_c"/>
    <property type="match status" value="1"/>
</dbReference>
<dbReference type="NCBIfam" id="TIGR00229">
    <property type="entry name" value="sensory_box"/>
    <property type="match status" value="1"/>
</dbReference>
<dbReference type="InterPro" id="IPR013767">
    <property type="entry name" value="PAS_fold"/>
</dbReference>
<protein>
    <submittedName>
        <fullName evidence="10">PAS/PAC sensor signal transduction histidine kinase</fullName>
    </submittedName>
</protein>
<dbReference type="KEGG" id="hla:Hlac_3605"/>
<name>B9LXC0_HALLT</name>
<dbReference type="PANTHER" id="PTHR43065:SF23">
    <property type="entry name" value="SENSOR HISTIDINE KINASE PDTAS"/>
    <property type="match status" value="1"/>
</dbReference>
<feature type="domain" description="PAS" evidence="9">
    <location>
        <begin position="90"/>
        <end position="161"/>
    </location>
</feature>
<dbReference type="CDD" id="cd00075">
    <property type="entry name" value="HATPase"/>
    <property type="match status" value="1"/>
</dbReference>
<feature type="domain" description="Histidine kinase" evidence="8">
    <location>
        <begin position="228"/>
        <end position="430"/>
    </location>
</feature>
<dbReference type="SUPFAM" id="SSF55785">
    <property type="entry name" value="PYP-like sensor domain (PAS domain)"/>
    <property type="match status" value="1"/>
</dbReference>
<dbReference type="eggNOG" id="arCOG02327">
    <property type="taxonomic scope" value="Archaea"/>
</dbReference>
<dbReference type="SMART" id="SM00091">
    <property type="entry name" value="PAS"/>
    <property type="match status" value="1"/>
</dbReference>
<dbReference type="EMBL" id="CP001367">
    <property type="protein sequence ID" value="ACM59111.1"/>
    <property type="molecule type" value="Genomic_DNA"/>
</dbReference>
<keyword evidence="10" id="KW-0614">Plasmid</keyword>
<dbReference type="InterPro" id="IPR035965">
    <property type="entry name" value="PAS-like_dom_sf"/>
</dbReference>
<proteinExistence type="predicted"/>
<dbReference type="GO" id="GO:0005524">
    <property type="term" value="F:ATP binding"/>
    <property type="evidence" value="ECO:0007669"/>
    <property type="project" value="UniProtKB-KW"/>
</dbReference>
<dbReference type="InterPro" id="IPR000014">
    <property type="entry name" value="PAS"/>
</dbReference>
<dbReference type="InterPro" id="IPR029016">
    <property type="entry name" value="GAF-like_dom_sf"/>
</dbReference>
<dbReference type="SUPFAM" id="SSF55874">
    <property type="entry name" value="ATPase domain of HSP90 chaperone/DNA topoisomerase II/histidine kinase"/>
    <property type="match status" value="1"/>
</dbReference>
<dbReference type="Gene3D" id="1.10.287.130">
    <property type="match status" value="1"/>
</dbReference>
<keyword evidence="4 10" id="KW-0418">Kinase</keyword>
<dbReference type="AlphaFoldDB" id="B9LXC0"/>
<dbReference type="SUPFAM" id="SSF55781">
    <property type="entry name" value="GAF domain-like"/>
    <property type="match status" value="1"/>
</dbReference>
<dbReference type="HOGENOM" id="CLU_000445_114_58_2"/>
<dbReference type="CDD" id="cd00082">
    <property type="entry name" value="HisKA"/>
    <property type="match status" value="1"/>
</dbReference>
<keyword evidence="1" id="KW-0597">Phosphoprotein</keyword>
<dbReference type="InterPro" id="IPR036890">
    <property type="entry name" value="HATPase_C_sf"/>
</dbReference>
<keyword evidence="5" id="KW-0067">ATP-binding</keyword>
<keyword evidence="11" id="KW-1185">Reference proteome</keyword>
<evidence type="ECO:0000313" key="11">
    <source>
        <dbReference type="Proteomes" id="UP000000740"/>
    </source>
</evidence>
<sequence length="438" mass="48846">MAVQDANASSAISETAIETFDLGTYIGAKLTVNNEPYGTICFADKEERGTTFSDAETHFVELLAHLARNAIERRTYEQELEEREARLDEREEEQRALIDASFDLVFRIDTDGQFTFISDTAEDLLGYTPEELVDRPFSLLLPDNASVELATETYEQALAGQSVEEEYLVVESKTGDQVVLDVRKVPIYESTVPKENRTTADIVGVQGAAKAATERFHRERLNHVLNRVLRHNLRNDMNVIGGFSEVLEKRLSGENAELAERINRTSDRLSQLSESTRKLSENMDLAPELEPMDITPMVERAASQITERYPDADITVKMPSKIVAQSTLSLETAVWELLDNAAKHAGDYPEVSVEVTTIEDRVAIRIFDDGPGLPPSERSVLTTGEETPLVHGQGLGLWLVYWIIEGLNGDLQLHNDDPRTCIELRLHAGEVPSESSGE</sequence>
<evidence type="ECO:0000256" key="4">
    <source>
        <dbReference type="ARBA" id="ARBA00022777"/>
    </source>
</evidence>
<dbReference type="PROSITE" id="PS50112">
    <property type="entry name" value="PAS"/>
    <property type="match status" value="1"/>
</dbReference>
<dbReference type="CDD" id="cd00130">
    <property type="entry name" value="PAS"/>
    <property type="match status" value="1"/>
</dbReference>
<dbReference type="Gene3D" id="3.30.450.40">
    <property type="match status" value="1"/>
</dbReference>
<dbReference type="GO" id="GO:0006355">
    <property type="term" value="P:regulation of DNA-templated transcription"/>
    <property type="evidence" value="ECO:0007669"/>
    <property type="project" value="InterPro"/>
</dbReference>
<dbReference type="eggNOG" id="arCOG02387">
    <property type="taxonomic scope" value="Archaea"/>
</dbReference>
<dbReference type="Pfam" id="PF00512">
    <property type="entry name" value="HisKA"/>
    <property type="match status" value="1"/>
</dbReference>
<dbReference type="InterPro" id="IPR003661">
    <property type="entry name" value="HisK_dim/P_dom"/>
</dbReference>
<keyword evidence="3" id="KW-0547">Nucleotide-binding</keyword>
<dbReference type="Proteomes" id="UP000000740">
    <property type="component" value="Plasmid pHLAC01"/>
</dbReference>
<feature type="coiled-coil region" evidence="7">
    <location>
        <begin position="73"/>
        <end position="100"/>
    </location>
</feature>
<dbReference type="PRINTS" id="PR00344">
    <property type="entry name" value="BCTRLSENSOR"/>
</dbReference>
<dbReference type="Gene3D" id="3.30.450.20">
    <property type="entry name" value="PAS domain"/>
    <property type="match status" value="1"/>
</dbReference>
<evidence type="ECO:0000256" key="3">
    <source>
        <dbReference type="ARBA" id="ARBA00022741"/>
    </source>
</evidence>
<evidence type="ECO:0000313" key="10">
    <source>
        <dbReference type="EMBL" id="ACM59111.1"/>
    </source>
</evidence>
<keyword evidence="2" id="KW-0808">Transferase</keyword>
<evidence type="ECO:0000259" key="9">
    <source>
        <dbReference type="PROSITE" id="PS50112"/>
    </source>
</evidence>
<dbReference type="InterPro" id="IPR005467">
    <property type="entry name" value="His_kinase_dom"/>
</dbReference>
<dbReference type="Gene3D" id="3.30.565.10">
    <property type="entry name" value="Histidine kinase-like ATPase, C-terminal domain"/>
    <property type="match status" value="1"/>
</dbReference>
<dbReference type="SMART" id="SM00388">
    <property type="entry name" value="HisKA"/>
    <property type="match status" value="1"/>
</dbReference>
<keyword evidence="7" id="KW-0175">Coiled coil</keyword>